<comment type="caution">
    <text evidence="1">The sequence shown here is derived from an EMBL/GenBank/DDBJ whole genome shotgun (WGS) entry which is preliminary data.</text>
</comment>
<accession>G5GM90</accession>
<name>G5GM90_9FIRM</name>
<dbReference type="AlphaFoldDB" id="G5GM90"/>
<dbReference type="HOGENOM" id="CLU_2540689_0_0_9"/>
<dbReference type="EMBL" id="ACZM01000003">
    <property type="protein sequence ID" value="EHG22335.1"/>
    <property type="molecule type" value="Genomic_DNA"/>
</dbReference>
<evidence type="ECO:0000313" key="2">
    <source>
        <dbReference type="Proteomes" id="UP000004129"/>
    </source>
</evidence>
<sequence length="83" mass="9695">MMATYNVSFEYSLMGSVYIEAESEEEAKEVFLNKYDGRCEKLPEDSRASFEDMELEVTGIELEDEDDIEIIEVMRAGRYDDHH</sequence>
<evidence type="ECO:0000313" key="1">
    <source>
        <dbReference type="EMBL" id="EHG22335.1"/>
    </source>
</evidence>
<keyword evidence="2" id="KW-1185">Reference proteome</keyword>
<dbReference type="RefSeq" id="WP_006691821.1">
    <property type="nucleotide sequence ID" value="NZ_JH376797.1"/>
</dbReference>
<dbReference type="Proteomes" id="UP000004129">
    <property type="component" value="Unassembled WGS sequence"/>
</dbReference>
<dbReference type="PATRIC" id="fig|679201.3.peg.374"/>
<gene>
    <name evidence="1" type="ORF">HMPREF9334_00371</name>
</gene>
<reference evidence="1 2" key="1">
    <citation type="submission" date="2011-08" db="EMBL/GenBank/DDBJ databases">
        <title>The Genome Sequence of Selenomonas infelix ATCC 43532.</title>
        <authorList>
            <consortium name="The Broad Institute Genome Sequencing Platform"/>
            <person name="Earl A."/>
            <person name="Ward D."/>
            <person name="Feldgarden M."/>
            <person name="Gevers D."/>
            <person name="Izard J."/>
            <person name="Blanton J.M."/>
            <person name="Baranova O.V."/>
            <person name="Dewhirst F.E."/>
            <person name="Young S.K."/>
            <person name="Zeng Q."/>
            <person name="Gargeya S."/>
            <person name="Fitzgerald M."/>
            <person name="Haas B."/>
            <person name="Abouelleil A."/>
            <person name="Alvarado L."/>
            <person name="Arachchi H.M."/>
            <person name="Berlin A."/>
            <person name="Brown A."/>
            <person name="Chapman S.B."/>
            <person name="Chen Z."/>
            <person name="Dunbar C."/>
            <person name="Freedman E."/>
            <person name="Gearin G."/>
            <person name="Gellesch M."/>
            <person name="Goldberg J."/>
            <person name="Griggs A."/>
            <person name="Gujja S."/>
            <person name="Heiman D."/>
            <person name="Howarth C."/>
            <person name="Larson L."/>
            <person name="Lui A."/>
            <person name="MacDonald P.J.P."/>
            <person name="Montmayeur A."/>
            <person name="Murphy C."/>
            <person name="Neiman D."/>
            <person name="Pearson M."/>
            <person name="Priest M."/>
            <person name="Roberts A."/>
            <person name="Saif S."/>
            <person name="Shea T."/>
            <person name="Shenoy N."/>
            <person name="Sisk P."/>
            <person name="Stolte C."/>
            <person name="Sykes S."/>
            <person name="Wortman J."/>
            <person name="Nusbaum C."/>
            <person name="Birren B."/>
        </authorList>
    </citation>
    <scope>NUCLEOTIDE SEQUENCE [LARGE SCALE GENOMIC DNA]</scope>
    <source>
        <strain evidence="1 2">ATCC 43532</strain>
    </source>
</reference>
<proteinExistence type="predicted"/>
<protein>
    <submittedName>
        <fullName evidence="1">Uncharacterized protein</fullName>
    </submittedName>
</protein>
<organism evidence="1 2">
    <name type="scientific">Selenomonas infelix ATCC 43532</name>
    <dbReference type="NCBI Taxonomy" id="679201"/>
    <lineage>
        <taxon>Bacteria</taxon>
        <taxon>Bacillati</taxon>
        <taxon>Bacillota</taxon>
        <taxon>Negativicutes</taxon>
        <taxon>Selenomonadales</taxon>
        <taxon>Selenomonadaceae</taxon>
        <taxon>Selenomonas</taxon>
    </lineage>
</organism>